<sequence>MNRQVPYLPNEIIFKILEECPTTTCGRGLTTTMPAVVRCSKRFYEIATPLLYHSIETADYRSTLIPYSRLKSLALVVLSRPDIAAHVRHLKVRPWRRMYNYEEMDLDDDPNVEIPEVIQRAITSLSSNDEMRRAWLNEADSEDSYFALILSALPNLVSFHLTQDSYRRYTVHVLQLSRTDVRFSSVLTKLKSVFWGDNGNYMENLGQAITPTIFALPAINEIRLNSMDRLSNGNMDIRINQISPHTSTCTILELGNCLLSPLECYKLLMIPKALTTFIYNFGYRDGEISPTFAKIREGLDAHKETLESLHLHFSNYERMIFVFSDAIPMEPLDSFIHLKILKIDPIYILGTVLRFQHDDLDLAQRIVRFIPRSIEQLWFHHDEEFDGVISYALENILLTRKTQFPALCQVSRNIHSECPEQVEFGHYILKFDVEFHKKLRSMAREVGVEYSAFPCRMNFYKFDGGGLW</sequence>
<dbReference type="Proteomes" id="UP000240883">
    <property type="component" value="Unassembled WGS sequence"/>
</dbReference>
<keyword evidence="2" id="KW-1185">Reference proteome</keyword>
<accession>A0A2T2PD59</accession>
<gene>
    <name evidence="1" type="ORF">BS50DRAFT_582160</name>
</gene>
<dbReference type="AlphaFoldDB" id="A0A2T2PD59"/>
<dbReference type="EMBL" id="KZ678128">
    <property type="protein sequence ID" value="PSN75476.1"/>
    <property type="molecule type" value="Genomic_DNA"/>
</dbReference>
<reference evidence="1 2" key="1">
    <citation type="journal article" date="2018" name="Front. Microbiol.">
        <title>Genome-Wide Analysis of Corynespora cassiicola Leaf Fall Disease Putative Effectors.</title>
        <authorList>
            <person name="Lopez D."/>
            <person name="Ribeiro S."/>
            <person name="Label P."/>
            <person name="Fumanal B."/>
            <person name="Venisse J.S."/>
            <person name="Kohler A."/>
            <person name="de Oliveira R.R."/>
            <person name="Labutti K."/>
            <person name="Lipzen A."/>
            <person name="Lail K."/>
            <person name="Bauer D."/>
            <person name="Ohm R.A."/>
            <person name="Barry K.W."/>
            <person name="Spatafora J."/>
            <person name="Grigoriev I.V."/>
            <person name="Martin F.M."/>
            <person name="Pujade-Renaud V."/>
        </authorList>
    </citation>
    <scope>NUCLEOTIDE SEQUENCE [LARGE SCALE GENOMIC DNA]</scope>
    <source>
        <strain evidence="1 2">Philippines</strain>
    </source>
</reference>
<evidence type="ECO:0000313" key="1">
    <source>
        <dbReference type="EMBL" id="PSN75476.1"/>
    </source>
</evidence>
<proteinExistence type="predicted"/>
<organism evidence="1 2">
    <name type="scientific">Corynespora cassiicola Philippines</name>
    <dbReference type="NCBI Taxonomy" id="1448308"/>
    <lineage>
        <taxon>Eukaryota</taxon>
        <taxon>Fungi</taxon>
        <taxon>Dikarya</taxon>
        <taxon>Ascomycota</taxon>
        <taxon>Pezizomycotina</taxon>
        <taxon>Dothideomycetes</taxon>
        <taxon>Pleosporomycetidae</taxon>
        <taxon>Pleosporales</taxon>
        <taxon>Corynesporascaceae</taxon>
        <taxon>Corynespora</taxon>
    </lineage>
</organism>
<evidence type="ECO:0000313" key="2">
    <source>
        <dbReference type="Proteomes" id="UP000240883"/>
    </source>
</evidence>
<name>A0A2T2PD59_CORCC</name>
<dbReference type="OrthoDB" id="5130616at2759"/>
<protein>
    <submittedName>
        <fullName evidence="1">Uncharacterized protein</fullName>
    </submittedName>
</protein>
<dbReference type="STRING" id="1448308.A0A2T2PD59"/>